<evidence type="ECO:0000313" key="4">
    <source>
        <dbReference type="WBParaSite" id="NBR_0000505301-mRNA-1"/>
    </source>
</evidence>
<feature type="transmembrane region" description="Helical" evidence="1">
    <location>
        <begin position="6"/>
        <end position="28"/>
    </location>
</feature>
<keyword evidence="1" id="KW-0812">Transmembrane</keyword>
<gene>
    <name evidence="2" type="ORF">NBR_LOCUS5054</name>
</gene>
<evidence type="ECO:0000256" key="1">
    <source>
        <dbReference type="SAM" id="Phobius"/>
    </source>
</evidence>
<name>A0A0N4XRA1_NIPBR</name>
<keyword evidence="1" id="KW-0472">Membrane</keyword>
<dbReference type="AlphaFoldDB" id="A0A0N4XRA1"/>
<evidence type="ECO:0000313" key="3">
    <source>
        <dbReference type="Proteomes" id="UP000271162"/>
    </source>
</evidence>
<keyword evidence="1" id="KW-1133">Transmembrane helix</keyword>
<accession>A0A0N4XRA1</accession>
<protein>
    <submittedName>
        <fullName evidence="4">DUF3995 domain-containing protein</fullName>
    </submittedName>
</protein>
<evidence type="ECO:0000313" key="2">
    <source>
        <dbReference type="EMBL" id="VDL68643.1"/>
    </source>
</evidence>
<dbReference type="EMBL" id="UYSL01011037">
    <property type="protein sequence ID" value="VDL68643.1"/>
    <property type="molecule type" value="Genomic_DNA"/>
</dbReference>
<sequence>MNSVLLARLWWGYFVYLLGLTHITMTAAR</sequence>
<dbReference type="Proteomes" id="UP000271162">
    <property type="component" value="Unassembled WGS sequence"/>
</dbReference>
<reference evidence="2 3" key="2">
    <citation type="submission" date="2018-11" db="EMBL/GenBank/DDBJ databases">
        <authorList>
            <consortium name="Pathogen Informatics"/>
        </authorList>
    </citation>
    <scope>NUCLEOTIDE SEQUENCE [LARGE SCALE GENOMIC DNA]</scope>
</reference>
<keyword evidence="3" id="KW-1185">Reference proteome</keyword>
<reference evidence="4" key="1">
    <citation type="submission" date="2017-02" db="UniProtKB">
        <authorList>
            <consortium name="WormBaseParasite"/>
        </authorList>
    </citation>
    <scope>IDENTIFICATION</scope>
</reference>
<proteinExistence type="predicted"/>
<organism evidence="4">
    <name type="scientific">Nippostrongylus brasiliensis</name>
    <name type="common">Rat hookworm</name>
    <dbReference type="NCBI Taxonomy" id="27835"/>
    <lineage>
        <taxon>Eukaryota</taxon>
        <taxon>Metazoa</taxon>
        <taxon>Ecdysozoa</taxon>
        <taxon>Nematoda</taxon>
        <taxon>Chromadorea</taxon>
        <taxon>Rhabditida</taxon>
        <taxon>Rhabditina</taxon>
        <taxon>Rhabditomorpha</taxon>
        <taxon>Strongyloidea</taxon>
        <taxon>Heligmosomidae</taxon>
        <taxon>Nippostrongylus</taxon>
    </lineage>
</organism>
<dbReference type="WBParaSite" id="NBR_0000505301-mRNA-1">
    <property type="protein sequence ID" value="NBR_0000505301-mRNA-1"/>
    <property type="gene ID" value="NBR_0000505301"/>
</dbReference>